<protein>
    <recommendedName>
        <fullName evidence="4">Glycosyltransferase 2-like domain-containing protein</fullName>
    </recommendedName>
</protein>
<evidence type="ECO:0008006" key="4">
    <source>
        <dbReference type="Google" id="ProtNLM"/>
    </source>
</evidence>
<feature type="transmembrane region" description="Helical" evidence="1">
    <location>
        <begin position="472"/>
        <end position="495"/>
    </location>
</feature>
<keyword evidence="1" id="KW-0812">Transmembrane</keyword>
<dbReference type="EMBL" id="LCIN01000007">
    <property type="protein sequence ID" value="KKT57225.1"/>
    <property type="molecule type" value="Genomic_DNA"/>
</dbReference>
<dbReference type="Proteomes" id="UP000033977">
    <property type="component" value="Unassembled WGS sequence"/>
</dbReference>
<feature type="transmembrane region" description="Helical" evidence="1">
    <location>
        <begin position="364"/>
        <end position="380"/>
    </location>
</feature>
<feature type="transmembrane region" description="Helical" evidence="1">
    <location>
        <begin position="400"/>
        <end position="420"/>
    </location>
</feature>
<dbReference type="PANTHER" id="PTHR36851:SF1">
    <property type="entry name" value="GLYCO_TRANS_2-LIKE DOMAIN-CONTAINING PROTEIN"/>
    <property type="match status" value="1"/>
</dbReference>
<gene>
    <name evidence="2" type="ORF">UW49_C0007G0105</name>
</gene>
<keyword evidence="1" id="KW-1133">Transmembrane helix</keyword>
<name>A0A0G1IDD3_9BACT</name>
<accession>A0A0G1IDD3</accession>
<feature type="transmembrane region" description="Helical" evidence="1">
    <location>
        <begin position="22"/>
        <end position="45"/>
    </location>
</feature>
<dbReference type="AlphaFoldDB" id="A0A0G1IDD3"/>
<dbReference type="PANTHER" id="PTHR36851">
    <property type="entry name" value="UNNAMED PRODUCT"/>
    <property type="match status" value="1"/>
</dbReference>
<evidence type="ECO:0000256" key="1">
    <source>
        <dbReference type="SAM" id="Phobius"/>
    </source>
</evidence>
<feature type="transmembrane region" description="Helical" evidence="1">
    <location>
        <begin position="441"/>
        <end position="460"/>
    </location>
</feature>
<feature type="transmembrane region" description="Helical" evidence="1">
    <location>
        <begin position="51"/>
        <end position="73"/>
    </location>
</feature>
<reference evidence="2 3" key="1">
    <citation type="journal article" date="2015" name="Nature">
        <title>rRNA introns, odd ribosomes, and small enigmatic genomes across a large radiation of phyla.</title>
        <authorList>
            <person name="Brown C.T."/>
            <person name="Hug L.A."/>
            <person name="Thomas B.C."/>
            <person name="Sharon I."/>
            <person name="Castelle C.J."/>
            <person name="Singh A."/>
            <person name="Wilkins M.J."/>
            <person name="Williams K.H."/>
            <person name="Banfield J.F."/>
        </authorList>
    </citation>
    <scope>NUCLEOTIDE SEQUENCE [LARGE SCALE GENOMIC DNA]</scope>
</reference>
<evidence type="ECO:0000313" key="2">
    <source>
        <dbReference type="EMBL" id="KKT57225.1"/>
    </source>
</evidence>
<organism evidence="2 3">
    <name type="scientific">Candidatus Giovannonibacteria bacterium GW2011_GWB1_44_23</name>
    <dbReference type="NCBI Taxonomy" id="1618652"/>
    <lineage>
        <taxon>Bacteria</taxon>
        <taxon>Candidatus Giovannoniibacteriota</taxon>
    </lineage>
</organism>
<evidence type="ECO:0000313" key="3">
    <source>
        <dbReference type="Proteomes" id="UP000033977"/>
    </source>
</evidence>
<keyword evidence="1" id="KW-0472">Membrane</keyword>
<comment type="caution">
    <text evidence="2">The sequence shown here is derived from an EMBL/GenBank/DDBJ whole genome shotgun (WGS) entry which is preliminary data.</text>
</comment>
<sequence>MDKEKKYLKIGFSPELEGGDRLIYRFLEIFPGALAWATLLGMAAASYFLPVWAAFFIIIFDLYWLVKTVFLSLHLRANAKRMKENLQFDWGLCLSKLKWEHLWHLVILPMSREHLAVVEGTIQAILKSPWPKERMILVLTYEERYLEHGEKIAEKIKEEFSAKGGSASGGGFPNVLIIAHPKNISGEISGKGANESWAAREAKKIFIDPKNIPYEDILVSSFDVDTQIYPKYFEVLAWNFLTAKNPIQSSYQPVPVYNNNIWDVPALSRVMATSGTFWQMMQQERPERLTTFSSHSMSFKTLVNLDFWQTNMVSEDSRIFWNALLYYDGAYESIPLSYPVSMDANLAPTFWKTVKNVYRQQRRWAWGVENFPYVIFGFLKNQKIPLRTKLYYTFNMIEGYWSWSTNAILLFALGWLPVLLGGRDFNNLVLAYNLPAITRTIMTFAMVGLVTSAIISMQLLPPRPPHYGKLRTASMVIQWILVPFTIIVFGAIPALDAQTRLMLGKYMGFWITPKHRK</sequence>
<proteinExistence type="predicted"/>